<comment type="caution">
    <text evidence="2">The sequence shown here is derived from an EMBL/GenBank/DDBJ whole genome shotgun (WGS) entry which is preliminary data.</text>
</comment>
<evidence type="ECO:0000313" key="3">
    <source>
        <dbReference type="Proteomes" id="UP000262477"/>
    </source>
</evidence>
<evidence type="ECO:0000313" key="2">
    <source>
        <dbReference type="EMBL" id="REK84470.1"/>
    </source>
</evidence>
<accession>A0A371PPL5</accession>
<feature type="region of interest" description="Disordered" evidence="1">
    <location>
        <begin position="326"/>
        <end position="347"/>
    </location>
</feature>
<reference evidence="2 3" key="1">
    <citation type="submission" date="2018-08" db="EMBL/GenBank/DDBJ databases">
        <title>Streptomyces NEAU-D10 sp. nov., a novel Actinomycete isolated from soil.</title>
        <authorList>
            <person name="Jin L."/>
        </authorList>
    </citation>
    <scope>NUCLEOTIDE SEQUENCE [LARGE SCALE GENOMIC DNA]</scope>
    <source>
        <strain evidence="2 3">NEAU-D10</strain>
    </source>
</reference>
<name>A0A371PPL5_STRIH</name>
<dbReference type="AlphaFoldDB" id="A0A371PPL5"/>
<dbReference type="RefSeq" id="WP_128512577.1">
    <property type="nucleotide sequence ID" value="NZ_QUAC01000484.1"/>
</dbReference>
<gene>
    <name evidence="2" type="ORF">DY245_43260</name>
</gene>
<evidence type="ECO:0000256" key="1">
    <source>
        <dbReference type="SAM" id="MobiDB-lite"/>
    </source>
</evidence>
<sequence>MLSCDNPPPVTVILDPGDDLVHTRAALAVHAPESGRLTVHPTPGTDSVLTLAYGVLAALDKPVPVPGYRQLDTAPAWTLAAAWILATRTSHLMLLRAHFLTPHRLGALLQLRDRTGLRLALVCHTRHVPAPVGRALAGVAHHVAEATALLPAAEPPTATPPEPAKRRPLANRWLNLPALTTLTAFDSATRPCQCTAPVAEDRDFFAPVLPALTEAEVAHRLHRATAHPHLAAQLATAVFTAASTTQLDTAHVRDLAPDACTITLHDDGLRQGCMTHHVPAWARPLLLAAAFVWHIASGTGGPLFTDPLGSNGLPYLTDFAERFKLRPPQPPRLKRRKGSRAPTKPPETIWPCSPAHYALSWAMQEPDLMYGCPHPPPHTRRTIDAYKRGWPPPYFGQRSLRRSR</sequence>
<dbReference type="Proteomes" id="UP000262477">
    <property type="component" value="Unassembled WGS sequence"/>
</dbReference>
<keyword evidence="3" id="KW-1185">Reference proteome</keyword>
<proteinExistence type="predicted"/>
<organism evidence="2 3">
    <name type="scientific">Streptomyces inhibens</name>
    <dbReference type="NCBI Taxonomy" id="2293571"/>
    <lineage>
        <taxon>Bacteria</taxon>
        <taxon>Bacillati</taxon>
        <taxon>Actinomycetota</taxon>
        <taxon>Actinomycetes</taxon>
        <taxon>Kitasatosporales</taxon>
        <taxon>Streptomycetaceae</taxon>
        <taxon>Streptomyces</taxon>
    </lineage>
</organism>
<protein>
    <submittedName>
        <fullName evidence="2">Uncharacterized protein</fullName>
    </submittedName>
</protein>
<dbReference type="EMBL" id="QUAC01000484">
    <property type="protein sequence ID" value="REK84470.1"/>
    <property type="molecule type" value="Genomic_DNA"/>
</dbReference>
<dbReference type="OrthoDB" id="4324681at2"/>